<sequence length="89" mass="9639">MMANIAQSRSAIAAGSAPKAYAIHLRLNERDARDTAVSQCGAGDCKVVAAFTLGQCAAVVRARSRGRDVEQRPRCSSRVRWVATWAHRV</sequence>
<comment type="caution">
    <text evidence="2">The sequence shown here is derived from an EMBL/GenBank/DDBJ whole genome shotgun (WGS) entry which is preliminary data.</text>
</comment>
<dbReference type="RefSeq" id="WP_100442281.1">
    <property type="nucleotide sequence ID" value="NZ_CBCPIZ010000085.1"/>
</dbReference>
<proteinExistence type="predicted"/>
<evidence type="ECO:0000259" key="1">
    <source>
        <dbReference type="Pfam" id="PF13827"/>
    </source>
</evidence>
<dbReference type="Pfam" id="PF13827">
    <property type="entry name" value="DUF4189"/>
    <property type="match status" value="1"/>
</dbReference>
<accession>A0A2J0U4W7</accession>
<gene>
    <name evidence="2" type="ORF">B9Y64_20795</name>
</gene>
<feature type="domain" description="DUF4189" evidence="1">
    <location>
        <begin position="11"/>
        <end position="73"/>
    </location>
</feature>
<evidence type="ECO:0000313" key="3">
    <source>
        <dbReference type="Proteomes" id="UP000230167"/>
    </source>
</evidence>
<dbReference type="OrthoDB" id="6050418at2"/>
<name>A0A2J0U4W7_STEMA</name>
<dbReference type="InterPro" id="IPR025240">
    <property type="entry name" value="DUF4189"/>
</dbReference>
<protein>
    <recommendedName>
        <fullName evidence="1">DUF4189 domain-containing protein</fullName>
    </recommendedName>
</protein>
<dbReference type="Proteomes" id="UP000230167">
    <property type="component" value="Unassembled WGS sequence"/>
</dbReference>
<organism evidence="2 3">
    <name type="scientific">Stenotrophomonas maltophilia</name>
    <name type="common">Pseudomonas maltophilia</name>
    <name type="synonym">Xanthomonas maltophilia</name>
    <dbReference type="NCBI Taxonomy" id="40324"/>
    <lineage>
        <taxon>Bacteria</taxon>
        <taxon>Pseudomonadati</taxon>
        <taxon>Pseudomonadota</taxon>
        <taxon>Gammaproteobacteria</taxon>
        <taxon>Lysobacterales</taxon>
        <taxon>Lysobacteraceae</taxon>
        <taxon>Stenotrophomonas</taxon>
        <taxon>Stenotrophomonas maltophilia group</taxon>
    </lineage>
</organism>
<dbReference type="EMBL" id="NEQV01000009">
    <property type="protein sequence ID" value="PJL24008.1"/>
    <property type="molecule type" value="Genomic_DNA"/>
</dbReference>
<reference evidence="2 3" key="1">
    <citation type="journal article" date="2017" name="Front. Microbiol.">
        <title>Double-Face Meets the Bacterial World: The Opportunistic Pathogen Stenotrophomonas maltophilia.</title>
        <authorList>
            <person name="Lira F."/>
            <person name="Berg G."/>
            <person name="Martinez J.L."/>
        </authorList>
    </citation>
    <scope>NUCLEOTIDE SEQUENCE [LARGE SCALE GENOMIC DNA]</scope>
    <source>
        <strain evidence="2 3">EA1</strain>
    </source>
</reference>
<evidence type="ECO:0000313" key="2">
    <source>
        <dbReference type="EMBL" id="PJL24008.1"/>
    </source>
</evidence>
<dbReference type="AlphaFoldDB" id="A0A2J0U4W7"/>